<dbReference type="PANTHER" id="PTHR47723">
    <property type="entry name" value="OS05G0353850 PROTEIN"/>
    <property type="match status" value="1"/>
</dbReference>
<dbReference type="PANTHER" id="PTHR47723:SF13">
    <property type="entry name" value="PUTATIVE-RELATED"/>
    <property type="match status" value="1"/>
</dbReference>
<evidence type="ECO:0000313" key="2">
    <source>
        <dbReference type="EMBL" id="CAA7051378.1"/>
    </source>
</evidence>
<dbReference type="InterPro" id="IPR036397">
    <property type="entry name" value="RNaseH_sf"/>
</dbReference>
<accession>A0A6D2KHK5</accession>
<dbReference type="CDD" id="cd06222">
    <property type="entry name" value="RNase_H_like"/>
    <property type="match status" value="1"/>
</dbReference>
<name>A0A6D2KHK5_9BRAS</name>
<keyword evidence="3" id="KW-1185">Reference proteome</keyword>
<dbReference type="InterPro" id="IPR012337">
    <property type="entry name" value="RNaseH-like_sf"/>
</dbReference>
<dbReference type="InterPro" id="IPR053151">
    <property type="entry name" value="RNase_H-like"/>
</dbReference>
<dbReference type="InterPro" id="IPR044730">
    <property type="entry name" value="RNase_H-like_dom_plant"/>
</dbReference>
<organism evidence="2 3">
    <name type="scientific">Microthlaspi erraticum</name>
    <dbReference type="NCBI Taxonomy" id="1685480"/>
    <lineage>
        <taxon>Eukaryota</taxon>
        <taxon>Viridiplantae</taxon>
        <taxon>Streptophyta</taxon>
        <taxon>Embryophyta</taxon>
        <taxon>Tracheophyta</taxon>
        <taxon>Spermatophyta</taxon>
        <taxon>Magnoliopsida</taxon>
        <taxon>eudicotyledons</taxon>
        <taxon>Gunneridae</taxon>
        <taxon>Pentapetalae</taxon>
        <taxon>rosids</taxon>
        <taxon>malvids</taxon>
        <taxon>Brassicales</taxon>
        <taxon>Brassicaceae</taxon>
        <taxon>Coluteocarpeae</taxon>
        <taxon>Microthlaspi</taxon>
    </lineage>
</organism>
<proteinExistence type="predicted"/>
<evidence type="ECO:0000259" key="1">
    <source>
        <dbReference type="Pfam" id="PF13456"/>
    </source>
</evidence>
<dbReference type="Pfam" id="PF13456">
    <property type="entry name" value="RVT_3"/>
    <property type="match status" value="1"/>
</dbReference>
<dbReference type="Proteomes" id="UP000467841">
    <property type="component" value="Unassembled WGS sequence"/>
</dbReference>
<dbReference type="AlphaFoldDB" id="A0A6D2KHK5"/>
<dbReference type="SUPFAM" id="SSF53098">
    <property type="entry name" value="Ribonuclease H-like"/>
    <property type="match status" value="1"/>
</dbReference>
<dbReference type="InterPro" id="IPR002156">
    <property type="entry name" value="RNaseH_domain"/>
</dbReference>
<evidence type="ECO:0000313" key="3">
    <source>
        <dbReference type="Proteomes" id="UP000467841"/>
    </source>
</evidence>
<dbReference type="GO" id="GO:0003676">
    <property type="term" value="F:nucleic acid binding"/>
    <property type="evidence" value="ECO:0007669"/>
    <property type="project" value="InterPro"/>
</dbReference>
<dbReference type="OrthoDB" id="1752183at2759"/>
<comment type="caution">
    <text evidence="2">The sequence shown here is derived from an EMBL/GenBank/DDBJ whole genome shotgun (WGS) entry which is preliminary data.</text>
</comment>
<sequence length="108" mass="12519">MYFSINNIKICSAPLAELWGVYYGLLMAWERRVPRLIIEVESEIVVKILHSGISDSHPLSFLARLCYGFFSRDWIVRVMHTYREADRVADGLASLTFSWFSLLHFTAC</sequence>
<dbReference type="GO" id="GO:0004523">
    <property type="term" value="F:RNA-DNA hybrid ribonuclease activity"/>
    <property type="evidence" value="ECO:0007669"/>
    <property type="project" value="InterPro"/>
</dbReference>
<gene>
    <name evidence="2" type="ORF">MERR_LOCUS38613</name>
</gene>
<protein>
    <recommendedName>
        <fullName evidence="1">RNase H type-1 domain-containing protein</fullName>
    </recommendedName>
</protein>
<dbReference type="EMBL" id="CACVBM020001473">
    <property type="protein sequence ID" value="CAA7051378.1"/>
    <property type="molecule type" value="Genomic_DNA"/>
</dbReference>
<feature type="domain" description="RNase H type-1" evidence="1">
    <location>
        <begin position="14"/>
        <end position="94"/>
    </location>
</feature>
<dbReference type="Gene3D" id="3.30.420.10">
    <property type="entry name" value="Ribonuclease H-like superfamily/Ribonuclease H"/>
    <property type="match status" value="1"/>
</dbReference>
<reference evidence="2" key="1">
    <citation type="submission" date="2020-01" db="EMBL/GenBank/DDBJ databases">
        <authorList>
            <person name="Mishra B."/>
        </authorList>
    </citation>
    <scope>NUCLEOTIDE SEQUENCE [LARGE SCALE GENOMIC DNA]</scope>
</reference>